<sequence length="245" mass="27332">MLFVIPDKQLHASVMKILGFIALVLATVCETTGQVWTKGVFQPPEYIHAAANVGVKPFCHYFYWHGWNIWYGTHPDGTPCRLFPWNFGYCLHGTCIAKPAPLPCDGIYRSPGFATSCNYTCTKGSRSVIMPYDDGTPCLHPDAKELQAGPAGICHKGTCRLIYKPTPGEDQEMHPGALLRCPEKEHTGQSILPRCYYYCNQNGTWYAGLYSSKPSSSCKMRQPIKGLPHGWCCRGDCINKPYCQP</sequence>
<dbReference type="EMBL" id="GIKN01003087">
    <property type="protein sequence ID" value="NIE45360.1"/>
    <property type="molecule type" value="Transcribed_RNA"/>
</dbReference>
<dbReference type="AlphaFoldDB" id="A0A6G5A5C4"/>
<reference evidence="1" key="1">
    <citation type="submission" date="2020-03" db="EMBL/GenBank/DDBJ databases">
        <title>A transcriptome and proteome of the tick Rhipicephalus microplus shaped by the genetic composition of its hosts and developmental stage.</title>
        <authorList>
            <person name="Garcia G.R."/>
            <person name="Ribeiro J.M.C."/>
            <person name="Maruyama S.R."/>
            <person name="Gardinasse L.G."/>
            <person name="Nelson K."/>
            <person name="Ferreira B.R."/>
            <person name="Andrade T.G."/>
            <person name="Santos I.K.F.M."/>
        </authorList>
    </citation>
    <scope>NUCLEOTIDE SEQUENCE</scope>
    <source>
        <strain evidence="1">NSGR</strain>
        <tissue evidence="1">Salivary glands</tissue>
    </source>
</reference>
<organism evidence="1">
    <name type="scientific">Rhipicephalus microplus</name>
    <name type="common">Cattle tick</name>
    <name type="synonym">Boophilus microplus</name>
    <dbReference type="NCBI Taxonomy" id="6941"/>
    <lineage>
        <taxon>Eukaryota</taxon>
        <taxon>Metazoa</taxon>
        <taxon>Ecdysozoa</taxon>
        <taxon>Arthropoda</taxon>
        <taxon>Chelicerata</taxon>
        <taxon>Arachnida</taxon>
        <taxon>Acari</taxon>
        <taxon>Parasitiformes</taxon>
        <taxon>Ixodida</taxon>
        <taxon>Ixodoidea</taxon>
        <taxon>Ixodidae</taxon>
        <taxon>Rhipicephalinae</taxon>
        <taxon>Rhipicephalus</taxon>
        <taxon>Boophilus</taxon>
    </lineage>
</organism>
<proteinExistence type="predicted"/>
<accession>A0A6G5A5C4</accession>
<dbReference type="OrthoDB" id="10466459at2759"/>
<dbReference type="VEuPathDB" id="VectorBase:LOC119165801"/>
<protein>
    <submittedName>
        <fullName evidence="1">Putative conserved secreted protein</fullName>
    </submittedName>
</protein>
<evidence type="ECO:0000313" key="1">
    <source>
        <dbReference type="EMBL" id="NIE45360.1"/>
    </source>
</evidence>
<name>A0A6G5A5C4_RHIMP</name>